<dbReference type="NCBIfam" id="NF000595">
    <property type="entry name" value="PRK00015.1-3"/>
    <property type="match status" value="1"/>
</dbReference>
<dbReference type="EC" id="3.1.26.4" evidence="6 14"/>
<feature type="binding site" evidence="14 15">
    <location>
        <position position="147"/>
    </location>
    <ligand>
        <name>a divalent metal cation</name>
        <dbReference type="ChEBI" id="CHEBI:60240"/>
    </ligand>
</feature>
<evidence type="ECO:0000313" key="19">
    <source>
        <dbReference type="Proteomes" id="UP000011721"/>
    </source>
</evidence>
<proteinExistence type="inferred from homology"/>
<feature type="domain" description="RNase H type-2" evidence="17">
    <location>
        <begin position="46"/>
        <end position="233"/>
    </location>
</feature>
<dbReference type="GO" id="GO:0005737">
    <property type="term" value="C:cytoplasm"/>
    <property type="evidence" value="ECO:0007669"/>
    <property type="project" value="UniProtKB-SubCell"/>
</dbReference>
<dbReference type="SUPFAM" id="SSF53098">
    <property type="entry name" value="Ribonuclease H-like"/>
    <property type="match status" value="1"/>
</dbReference>
<evidence type="ECO:0000256" key="13">
    <source>
        <dbReference type="ARBA" id="ARBA00023211"/>
    </source>
</evidence>
<dbReference type="NCBIfam" id="NF000594">
    <property type="entry name" value="PRK00015.1-1"/>
    <property type="match status" value="1"/>
</dbReference>
<protein>
    <recommendedName>
        <fullName evidence="7 14">Ribonuclease HII</fullName>
        <shortName evidence="14">RNase HII</shortName>
        <ecNumber evidence="6 14">3.1.26.4</ecNumber>
    </recommendedName>
</protein>
<dbReference type="eggNOG" id="COG0164">
    <property type="taxonomic scope" value="Bacteria"/>
</dbReference>
<dbReference type="GO" id="GO:0006298">
    <property type="term" value="P:mismatch repair"/>
    <property type="evidence" value="ECO:0007669"/>
    <property type="project" value="TreeGrafter"/>
</dbReference>
<dbReference type="GO" id="GO:0032299">
    <property type="term" value="C:ribonuclease H2 complex"/>
    <property type="evidence" value="ECO:0007669"/>
    <property type="project" value="TreeGrafter"/>
</dbReference>
<evidence type="ECO:0000256" key="14">
    <source>
        <dbReference type="HAMAP-Rule" id="MF_00052"/>
    </source>
</evidence>
<evidence type="ECO:0000256" key="2">
    <source>
        <dbReference type="ARBA" id="ARBA00001946"/>
    </source>
</evidence>
<evidence type="ECO:0000256" key="10">
    <source>
        <dbReference type="ARBA" id="ARBA00022723"/>
    </source>
</evidence>
<dbReference type="HAMAP" id="MF_00052_B">
    <property type="entry name" value="RNase_HII_B"/>
    <property type="match status" value="1"/>
</dbReference>
<comment type="subcellular location">
    <subcellularLocation>
        <location evidence="4 14">Cytoplasm</location>
    </subcellularLocation>
</comment>
<dbReference type="GO" id="GO:0003723">
    <property type="term" value="F:RNA binding"/>
    <property type="evidence" value="ECO:0007669"/>
    <property type="project" value="UniProtKB-UniRule"/>
</dbReference>
<dbReference type="PATRIC" id="fig|1167006.5.peg.3615"/>
<evidence type="ECO:0000256" key="11">
    <source>
        <dbReference type="ARBA" id="ARBA00022759"/>
    </source>
</evidence>
<comment type="cofactor">
    <cofactor evidence="14 15">
        <name>Mn(2+)</name>
        <dbReference type="ChEBI" id="CHEBI:29035"/>
    </cofactor>
    <cofactor evidence="14 15">
        <name>Mg(2+)</name>
        <dbReference type="ChEBI" id="CHEBI:18420"/>
    </cofactor>
    <text evidence="14 15">Manganese or magnesium. Binds 1 divalent metal ion per monomer in the absence of substrate. May bind a second metal ion after substrate binding.</text>
</comment>
<dbReference type="AlphaFoldDB" id="M1PU67"/>
<dbReference type="KEGG" id="dsf:UWK_03359"/>
<dbReference type="InterPro" id="IPR012337">
    <property type="entry name" value="RNaseH-like_sf"/>
</dbReference>
<comment type="cofactor">
    <cofactor evidence="2">
        <name>Mg(2+)</name>
        <dbReference type="ChEBI" id="CHEBI:18420"/>
    </cofactor>
</comment>
<evidence type="ECO:0000256" key="8">
    <source>
        <dbReference type="ARBA" id="ARBA00022490"/>
    </source>
</evidence>
<dbReference type="InterPro" id="IPR001352">
    <property type="entry name" value="RNase_HII/HIII"/>
</dbReference>
<evidence type="ECO:0000256" key="3">
    <source>
        <dbReference type="ARBA" id="ARBA00004065"/>
    </source>
</evidence>
<evidence type="ECO:0000256" key="4">
    <source>
        <dbReference type="ARBA" id="ARBA00004496"/>
    </source>
</evidence>
<dbReference type="STRING" id="1167006.UWK_03359"/>
<dbReference type="GO" id="GO:0030145">
    <property type="term" value="F:manganese ion binding"/>
    <property type="evidence" value="ECO:0007669"/>
    <property type="project" value="UniProtKB-UniRule"/>
</dbReference>
<dbReference type="PANTHER" id="PTHR10954:SF18">
    <property type="entry name" value="RIBONUCLEASE HII"/>
    <property type="match status" value="1"/>
</dbReference>
<dbReference type="RefSeq" id="WP_015405558.1">
    <property type="nucleotide sequence ID" value="NC_020304.1"/>
</dbReference>
<evidence type="ECO:0000256" key="9">
    <source>
        <dbReference type="ARBA" id="ARBA00022722"/>
    </source>
</evidence>
<evidence type="ECO:0000256" key="5">
    <source>
        <dbReference type="ARBA" id="ARBA00007383"/>
    </source>
</evidence>
<dbReference type="Pfam" id="PF01351">
    <property type="entry name" value="RNase_HII"/>
    <property type="match status" value="1"/>
</dbReference>
<keyword evidence="10 14" id="KW-0479">Metal-binding</keyword>
<comment type="similarity">
    <text evidence="5 14 16">Belongs to the RNase HII family.</text>
</comment>
<dbReference type="InterPro" id="IPR022898">
    <property type="entry name" value="RNase_HII"/>
</dbReference>
<dbReference type="PANTHER" id="PTHR10954">
    <property type="entry name" value="RIBONUCLEASE H2 SUBUNIT A"/>
    <property type="match status" value="1"/>
</dbReference>
<comment type="catalytic activity">
    <reaction evidence="1 14 15 16">
        <text>Endonucleolytic cleavage to 5'-phosphomonoester.</text>
        <dbReference type="EC" id="3.1.26.4"/>
    </reaction>
</comment>
<keyword evidence="13 14" id="KW-0464">Manganese</keyword>
<evidence type="ECO:0000256" key="7">
    <source>
        <dbReference type="ARBA" id="ARBA00019179"/>
    </source>
</evidence>
<feature type="binding site" evidence="14 15">
    <location>
        <position position="53"/>
    </location>
    <ligand>
        <name>a divalent metal cation</name>
        <dbReference type="ChEBI" id="CHEBI:60240"/>
    </ligand>
</feature>
<evidence type="ECO:0000256" key="15">
    <source>
        <dbReference type="PROSITE-ProRule" id="PRU01319"/>
    </source>
</evidence>
<keyword evidence="11 14" id="KW-0255">Endonuclease</keyword>
<accession>M1PU67</accession>
<feature type="binding site" evidence="14 15">
    <location>
        <position position="52"/>
    </location>
    <ligand>
        <name>a divalent metal cation</name>
        <dbReference type="ChEBI" id="CHEBI:60240"/>
    </ligand>
</feature>
<keyword evidence="12 14" id="KW-0378">Hydrolase</keyword>
<gene>
    <name evidence="14" type="primary">rnhB</name>
    <name evidence="18" type="ordered locus">UWK_03359</name>
</gene>
<dbReference type="PROSITE" id="PS51975">
    <property type="entry name" value="RNASE_H_2"/>
    <property type="match status" value="1"/>
</dbReference>
<dbReference type="InterPro" id="IPR036397">
    <property type="entry name" value="RNaseH_sf"/>
</dbReference>
<keyword evidence="19" id="KW-1185">Reference proteome</keyword>
<comment type="function">
    <text evidence="3 14 16">Endonuclease that specifically degrades the RNA of RNA-DNA hybrids.</text>
</comment>
<dbReference type="HOGENOM" id="CLU_036532_2_1_7"/>
<evidence type="ECO:0000259" key="17">
    <source>
        <dbReference type="PROSITE" id="PS51975"/>
    </source>
</evidence>
<dbReference type="EMBL" id="CP003985">
    <property type="protein sequence ID" value="AGF79876.1"/>
    <property type="molecule type" value="Genomic_DNA"/>
</dbReference>
<evidence type="ECO:0000256" key="16">
    <source>
        <dbReference type="RuleBase" id="RU003515"/>
    </source>
</evidence>
<evidence type="ECO:0000256" key="6">
    <source>
        <dbReference type="ARBA" id="ARBA00012180"/>
    </source>
</evidence>
<name>M1PU67_DESSD</name>
<dbReference type="InterPro" id="IPR024567">
    <property type="entry name" value="RNase_HII/HIII_dom"/>
</dbReference>
<organism evidence="18 19">
    <name type="scientific">Desulfocapsa sulfexigens (strain DSM 10523 / SB164P1)</name>
    <dbReference type="NCBI Taxonomy" id="1167006"/>
    <lineage>
        <taxon>Bacteria</taxon>
        <taxon>Pseudomonadati</taxon>
        <taxon>Thermodesulfobacteriota</taxon>
        <taxon>Desulfobulbia</taxon>
        <taxon>Desulfobulbales</taxon>
        <taxon>Desulfocapsaceae</taxon>
        <taxon>Desulfocapsa</taxon>
    </lineage>
</organism>
<dbReference type="Gene3D" id="3.30.420.10">
    <property type="entry name" value="Ribonuclease H-like superfamily/Ribonuclease H"/>
    <property type="match status" value="1"/>
</dbReference>
<keyword evidence="8 14" id="KW-0963">Cytoplasm</keyword>
<keyword evidence="9 14" id="KW-0540">Nuclease</keyword>
<dbReference type="CDD" id="cd07182">
    <property type="entry name" value="RNase_HII_bacteria_HII_like"/>
    <property type="match status" value="1"/>
</dbReference>
<sequence>MCVKTNTPKKKISSFKQLPDSLLALFDPPRDDNYFLERTLQQQGYPVVAGLDEVGRGPLAGPVVAAAVILPSNCQHSLFIDSKKLTPKKRQLLFEYLYEIPAHIGIGIVSHKIIDKINILQASLLAMKRGVNELTKLKVVPDFLLVDGKFPIPTRTPQQPLIKGETRSASIAAASIVAKVTRDRIMAELHSKYPHYNFIKNQGYPTREHRSAISSHGITPHHRVTFRGVKEFV</sequence>
<evidence type="ECO:0000313" key="18">
    <source>
        <dbReference type="EMBL" id="AGF79876.1"/>
    </source>
</evidence>
<evidence type="ECO:0000256" key="1">
    <source>
        <dbReference type="ARBA" id="ARBA00000077"/>
    </source>
</evidence>
<dbReference type="GO" id="GO:0043137">
    <property type="term" value="P:DNA replication, removal of RNA primer"/>
    <property type="evidence" value="ECO:0007669"/>
    <property type="project" value="TreeGrafter"/>
</dbReference>
<dbReference type="GO" id="GO:0004523">
    <property type="term" value="F:RNA-DNA hybrid ribonuclease activity"/>
    <property type="evidence" value="ECO:0007669"/>
    <property type="project" value="UniProtKB-UniRule"/>
</dbReference>
<dbReference type="Proteomes" id="UP000011721">
    <property type="component" value="Chromosome"/>
</dbReference>
<evidence type="ECO:0000256" key="12">
    <source>
        <dbReference type="ARBA" id="ARBA00022801"/>
    </source>
</evidence>
<reference evidence="19" key="1">
    <citation type="journal article" date="2013" name="Stand. Genomic Sci.">
        <title>Complete genome sequence of Desulfocapsa sulfexigens, a marine deltaproteobacterium specialized in disproportionating inorganic sulfur compounds.</title>
        <authorList>
            <person name="Finster K.W."/>
            <person name="Kjeldsen K.U."/>
            <person name="Kube M."/>
            <person name="Reinhardt R."/>
            <person name="Mussmann M."/>
            <person name="Amann R."/>
            <person name="Schreiber L."/>
        </authorList>
    </citation>
    <scope>NUCLEOTIDE SEQUENCE [LARGE SCALE GENOMIC DNA]</scope>
    <source>
        <strain evidence="19">DSM 10523 / SB164P1</strain>
    </source>
</reference>